<dbReference type="GO" id="GO:0006465">
    <property type="term" value="P:signal peptide processing"/>
    <property type="evidence" value="ECO:0007669"/>
    <property type="project" value="InterPro"/>
</dbReference>
<dbReference type="EMBL" id="JABXJJ020000003">
    <property type="protein sequence ID" value="MDI5968493.1"/>
    <property type="molecule type" value="Genomic_DNA"/>
</dbReference>
<evidence type="ECO:0000313" key="10">
    <source>
        <dbReference type="EMBL" id="MDI5968493.1"/>
    </source>
</evidence>
<feature type="compositionally biased region" description="Basic and acidic residues" evidence="8">
    <location>
        <begin position="23"/>
        <end position="62"/>
    </location>
</feature>
<comment type="catalytic activity">
    <reaction evidence="1 7">
        <text>Cleavage of hydrophobic, N-terminal signal or leader sequences from secreted and periplasmic proteins.</text>
        <dbReference type="EC" id="3.4.21.89"/>
    </reaction>
</comment>
<feature type="domain" description="Peptidase S26" evidence="9">
    <location>
        <begin position="104"/>
        <end position="295"/>
    </location>
</feature>
<dbReference type="PRINTS" id="PR00727">
    <property type="entry name" value="LEADERPTASE"/>
</dbReference>
<evidence type="ECO:0000256" key="4">
    <source>
        <dbReference type="ARBA" id="ARBA00013208"/>
    </source>
</evidence>
<sequence length="394" mass="43521">MSYHGTRDLEPGRAPGPAAEHPAAPEDTRRNDTPDIRDAVPAERAGDSRADAEDTPVEHLPDAEEGDDGDDDASALGRGRAQRRQAARRIKRRRRRSAVREVPILIGVALVIALLLKTFLVQAFVIPSGSMEDTLRVGDRVLVDKLTPWFGAEPHRGDVVVFQDPGDWLKGEPAPKPDPEGVRQVKDFFSFIGLLPSSDQQDLIKRVIAVGGDRVQCCDMRGRIMVNGHSLDEPYVAPGNPPSQIKFDVKVPPGRLWVMGDHRSDSADSRYHMAEPGGGTIPESLVVGKAFVVGWPVSHWRRLQEPGTFASVPPPYNAAGASLPAKDGQDLTQLPTPAELPLVMGVVGLYRVRRRPFRRSEEWKWGTLWSAHGPDQASRKAGAHRWDRLRRKPW</sequence>
<feature type="compositionally biased region" description="Low complexity" evidence="8">
    <location>
        <begin position="12"/>
        <end position="22"/>
    </location>
</feature>
<dbReference type="InterPro" id="IPR019758">
    <property type="entry name" value="Pept_S26A_signal_pept_1_CS"/>
</dbReference>
<dbReference type="GO" id="GO:0009003">
    <property type="term" value="F:signal peptidase activity"/>
    <property type="evidence" value="ECO:0007669"/>
    <property type="project" value="UniProtKB-EC"/>
</dbReference>
<feature type="active site" evidence="6">
    <location>
        <position position="130"/>
    </location>
</feature>
<dbReference type="InterPro" id="IPR019533">
    <property type="entry name" value="Peptidase_S26"/>
</dbReference>
<evidence type="ECO:0000256" key="5">
    <source>
        <dbReference type="ARBA" id="ARBA00022801"/>
    </source>
</evidence>
<feature type="transmembrane region" description="Helical" evidence="7">
    <location>
        <begin position="102"/>
        <end position="126"/>
    </location>
</feature>
<evidence type="ECO:0000256" key="7">
    <source>
        <dbReference type="RuleBase" id="RU362042"/>
    </source>
</evidence>
<dbReference type="AlphaFoldDB" id="A0AA90GUV9"/>
<dbReference type="PANTHER" id="PTHR43390:SF1">
    <property type="entry name" value="CHLOROPLAST PROCESSING PEPTIDASE"/>
    <property type="match status" value="1"/>
</dbReference>
<proteinExistence type="inferred from homology"/>
<reference evidence="10" key="1">
    <citation type="submission" date="2023-05" db="EMBL/GenBank/DDBJ databases">
        <title>Streptantibioticus silvisoli sp. nov., acidotolerant actinomycetes 1 from pine litter.</title>
        <authorList>
            <person name="Swiecimska M."/>
            <person name="Golinska P."/>
            <person name="Sangal V."/>
            <person name="Wachnowicz B."/>
            <person name="Goodfellow M."/>
        </authorList>
    </citation>
    <scope>NUCLEOTIDE SEQUENCE</scope>
    <source>
        <strain evidence="10">SL13</strain>
    </source>
</reference>
<name>A0AA90GUV9_9ACTN</name>
<evidence type="ECO:0000256" key="3">
    <source>
        <dbReference type="ARBA" id="ARBA00009370"/>
    </source>
</evidence>
<dbReference type="CDD" id="cd06530">
    <property type="entry name" value="S26_SPase_I"/>
    <property type="match status" value="1"/>
</dbReference>
<protein>
    <recommendedName>
        <fullName evidence="4 7">Signal peptidase I</fullName>
        <ecNumber evidence="4 7">3.4.21.89</ecNumber>
    </recommendedName>
</protein>
<keyword evidence="7" id="KW-1133">Transmembrane helix</keyword>
<dbReference type="RefSeq" id="WP_282698488.1">
    <property type="nucleotide sequence ID" value="NZ_JABXJJ020000003.1"/>
</dbReference>
<dbReference type="NCBIfam" id="TIGR02227">
    <property type="entry name" value="sigpep_I_bact"/>
    <property type="match status" value="1"/>
</dbReference>
<accession>A0AA90GUV9</accession>
<feature type="compositionally biased region" description="Acidic residues" evidence="8">
    <location>
        <begin position="63"/>
        <end position="73"/>
    </location>
</feature>
<comment type="subcellular location">
    <subcellularLocation>
        <location evidence="2">Cell membrane</location>
        <topology evidence="2">Single-pass type II membrane protein</topology>
    </subcellularLocation>
    <subcellularLocation>
        <location evidence="7">Membrane</location>
        <topology evidence="7">Single-pass type II membrane protein</topology>
    </subcellularLocation>
</comment>
<feature type="active site" evidence="6">
    <location>
        <position position="205"/>
    </location>
</feature>
<keyword evidence="7" id="KW-0472">Membrane</keyword>
<evidence type="ECO:0000256" key="2">
    <source>
        <dbReference type="ARBA" id="ARBA00004401"/>
    </source>
</evidence>
<evidence type="ECO:0000256" key="1">
    <source>
        <dbReference type="ARBA" id="ARBA00000677"/>
    </source>
</evidence>
<comment type="caution">
    <text evidence="10">The sequence shown here is derived from an EMBL/GenBank/DDBJ whole genome shotgun (WGS) entry which is preliminary data.</text>
</comment>
<dbReference type="SUPFAM" id="SSF51306">
    <property type="entry name" value="LexA/Signal peptidase"/>
    <property type="match status" value="1"/>
</dbReference>
<keyword evidence="7" id="KW-0645">Protease</keyword>
<evidence type="ECO:0000259" key="9">
    <source>
        <dbReference type="Pfam" id="PF10502"/>
    </source>
</evidence>
<feature type="compositionally biased region" description="Basic residues" evidence="8">
    <location>
        <begin position="381"/>
        <end position="394"/>
    </location>
</feature>
<gene>
    <name evidence="10" type="primary">lepB</name>
    <name evidence="10" type="ORF">POF50_003885</name>
</gene>
<comment type="similarity">
    <text evidence="3 7">Belongs to the peptidase S26 family.</text>
</comment>
<dbReference type="Gene3D" id="2.10.109.10">
    <property type="entry name" value="Umud Fragment, subunit A"/>
    <property type="match status" value="1"/>
</dbReference>
<dbReference type="InterPro" id="IPR036286">
    <property type="entry name" value="LexA/Signal_pep-like_sf"/>
</dbReference>
<feature type="compositionally biased region" description="Basic residues" evidence="8">
    <location>
        <begin position="80"/>
        <end position="93"/>
    </location>
</feature>
<feature type="compositionally biased region" description="Basic and acidic residues" evidence="8">
    <location>
        <begin position="1"/>
        <end position="11"/>
    </location>
</feature>
<feature type="region of interest" description="Disordered" evidence="8">
    <location>
        <begin position="372"/>
        <end position="394"/>
    </location>
</feature>
<dbReference type="EC" id="3.4.21.89" evidence="4 7"/>
<keyword evidence="7" id="KW-0812">Transmembrane</keyword>
<evidence type="ECO:0000256" key="6">
    <source>
        <dbReference type="PIRSR" id="PIRSR600223-1"/>
    </source>
</evidence>
<dbReference type="PANTHER" id="PTHR43390">
    <property type="entry name" value="SIGNAL PEPTIDASE I"/>
    <property type="match status" value="1"/>
</dbReference>
<dbReference type="PROSITE" id="PS00761">
    <property type="entry name" value="SPASE_I_3"/>
    <property type="match status" value="1"/>
</dbReference>
<dbReference type="GO" id="GO:0005886">
    <property type="term" value="C:plasma membrane"/>
    <property type="evidence" value="ECO:0007669"/>
    <property type="project" value="UniProtKB-SubCell"/>
</dbReference>
<organism evidence="10">
    <name type="scientific">Streptantibioticus silvisoli</name>
    <dbReference type="NCBI Taxonomy" id="2705255"/>
    <lineage>
        <taxon>Bacteria</taxon>
        <taxon>Bacillati</taxon>
        <taxon>Actinomycetota</taxon>
        <taxon>Actinomycetes</taxon>
        <taxon>Kitasatosporales</taxon>
        <taxon>Streptomycetaceae</taxon>
        <taxon>Streptantibioticus</taxon>
    </lineage>
</organism>
<keyword evidence="5 7" id="KW-0378">Hydrolase</keyword>
<dbReference type="GO" id="GO:0004252">
    <property type="term" value="F:serine-type endopeptidase activity"/>
    <property type="evidence" value="ECO:0007669"/>
    <property type="project" value="InterPro"/>
</dbReference>
<evidence type="ECO:0000256" key="8">
    <source>
        <dbReference type="SAM" id="MobiDB-lite"/>
    </source>
</evidence>
<feature type="region of interest" description="Disordered" evidence="8">
    <location>
        <begin position="1"/>
        <end position="93"/>
    </location>
</feature>
<dbReference type="InterPro" id="IPR000223">
    <property type="entry name" value="Pept_S26A_signal_pept_1"/>
</dbReference>
<dbReference type="Pfam" id="PF10502">
    <property type="entry name" value="Peptidase_S26"/>
    <property type="match status" value="1"/>
</dbReference>